<feature type="transmembrane region" description="Helical" evidence="7">
    <location>
        <begin position="248"/>
        <end position="268"/>
    </location>
</feature>
<reference evidence="10" key="1">
    <citation type="submission" date="2022-02" db="EMBL/GenBank/DDBJ databases">
        <authorList>
            <person name="King R."/>
        </authorList>
    </citation>
    <scope>NUCLEOTIDE SEQUENCE</scope>
</reference>
<evidence type="ECO:0000256" key="5">
    <source>
        <dbReference type="ARBA" id="ARBA00023136"/>
    </source>
</evidence>
<feature type="transmembrane region" description="Helical" evidence="7">
    <location>
        <begin position="48"/>
        <end position="65"/>
    </location>
</feature>
<name>A0A9P0N8T1_SPOLI</name>
<evidence type="ECO:0000256" key="4">
    <source>
        <dbReference type="ARBA" id="ARBA00022989"/>
    </source>
</evidence>
<dbReference type="GO" id="GO:0005886">
    <property type="term" value="C:plasma membrane"/>
    <property type="evidence" value="ECO:0007669"/>
    <property type="project" value="TreeGrafter"/>
</dbReference>
<dbReference type="GO" id="GO:0015137">
    <property type="term" value="F:citrate transmembrane transporter activity"/>
    <property type="evidence" value="ECO:0007669"/>
    <property type="project" value="TreeGrafter"/>
</dbReference>
<dbReference type="PANTHER" id="PTHR10283:SF82">
    <property type="entry name" value="SOLUTE CARRIER FAMILY 13 MEMBER 2"/>
    <property type="match status" value="1"/>
</dbReference>
<organism evidence="10 11">
    <name type="scientific">Spodoptera littoralis</name>
    <name type="common">Egyptian cotton leafworm</name>
    <dbReference type="NCBI Taxonomy" id="7109"/>
    <lineage>
        <taxon>Eukaryota</taxon>
        <taxon>Metazoa</taxon>
        <taxon>Ecdysozoa</taxon>
        <taxon>Arthropoda</taxon>
        <taxon>Hexapoda</taxon>
        <taxon>Insecta</taxon>
        <taxon>Pterygota</taxon>
        <taxon>Neoptera</taxon>
        <taxon>Endopterygota</taxon>
        <taxon>Lepidoptera</taxon>
        <taxon>Glossata</taxon>
        <taxon>Ditrysia</taxon>
        <taxon>Noctuoidea</taxon>
        <taxon>Noctuidae</taxon>
        <taxon>Amphipyrinae</taxon>
        <taxon>Spodoptera</taxon>
    </lineage>
</organism>
<feature type="region of interest" description="Disordered" evidence="6">
    <location>
        <begin position="514"/>
        <end position="535"/>
    </location>
</feature>
<evidence type="ECO:0000256" key="6">
    <source>
        <dbReference type="SAM" id="MobiDB-lite"/>
    </source>
</evidence>
<gene>
    <name evidence="10" type="ORF">SPLIT_LOCUS10928</name>
</gene>
<keyword evidence="4 7" id="KW-1133">Transmembrane helix</keyword>
<evidence type="ECO:0000256" key="3">
    <source>
        <dbReference type="ARBA" id="ARBA00022692"/>
    </source>
</evidence>
<feature type="compositionally biased region" description="Gly residues" evidence="6">
    <location>
        <begin position="523"/>
        <end position="535"/>
    </location>
</feature>
<evidence type="ECO:0000256" key="2">
    <source>
        <dbReference type="ARBA" id="ARBA00022448"/>
    </source>
</evidence>
<keyword evidence="2" id="KW-0813">Transport</keyword>
<sequence length="535" mass="59166">MIMWLTMTWFFLTQPVAIPVTGLIPVFVLPMAGVMPTVKTCSCYLTEYVMLLVISSMIVVLLNNSGVDRRICLRLVCSGDACQYSGKRLVFKTSVAAYFLSMFSSRLIVTSTLTQLVTNAVTKLDASPKDPDLDPNYITMRNIINNAIQTASSIGSTAFFHTAMVTILFRGAFVEFAPADKEYPDIFNYLQYSAFAFPLSFVMFLLNVSYHMILMDWALGKNMPAEKMVELRSIFLKSRKEIPRRISLHERLSVIFLIIIVITFFFRWNQWIDGWAEFRRDKDSPEIPRLKDTTVAAIFVIALHIIPKGYGFVQFLEAETKSELPPLKAESAILWWKFVDNNVNYGYIFLFGACHAIVKAVRVTGLDKEIAEGAGSAITGKSWNVGIFIVVLVATILANLTTSVAACVIWIPFVLSCSVDAPIPWPSKFYLAALGVGVACSFGFCLPFLYTPAYFCHNTGKVPIKKMIKYNIMSVLICMLCLYFALLIWAPYLFDPNDLGVVAVDAPIQAGATKATTTEEGGEGAGGGGGGGEGL</sequence>
<feature type="domain" description="Citrate transporter-like" evidence="9">
    <location>
        <begin position="10"/>
        <end position="423"/>
    </location>
</feature>
<feature type="chain" id="PRO_5040305455" description="Citrate transporter-like domain-containing protein" evidence="8">
    <location>
        <begin position="18"/>
        <end position="535"/>
    </location>
</feature>
<evidence type="ECO:0000256" key="8">
    <source>
        <dbReference type="SAM" id="SignalP"/>
    </source>
</evidence>
<keyword evidence="8" id="KW-0732">Signal</keyword>
<feature type="transmembrane region" description="Helical" evidence="7">
    <location>
        <begin position="189"/>
        <end position="213"/>
    </location>
</feature>
<protein>
    <recommendedName>
        <fullName evidence="9">Citrate transporter-like domain-containing protein</fullName>
    </recommendedName>
</protein>
<feature type="signal peptide" evidence="8">
    <location>
        <begin position="1"/>
        <end position="17"/>
    </location>
</feature>
<accession>A0A9P0N8T1</accession>
<dbReference type="Proteomes" id="UP001153321">
    <property type="component" value="Chromosome 6"/>
</dbReference>
<keyword evidence="5 7" id="KW-0472">Membrane</keyword>
<evidence type="ECO:0000256" key="7">
    <source>
        <dbReference type="SAM" id="Phobius"/>
    </source>
</evidence>
<feature type="transmembrane region" description="Helical" evidence="7">
    <location>
        <begin position="470"/>
        <end position="492"/>
    </location>
</feature>
<evidence type="ECO:0000256" key="1">
    <source>
        <dbReference type="ARBA" id="ARBA00004141"/>
    </source>
</evidence>
<proteinExistence type="predicted"/>
<dbReference type="Pfam" id="PF03600">
    <property type="entry name" value="CitMHS"/>
    <property type="match status" value="1"/>
</dbReference>
<dbReference type="AlphaFoldDB" id="A0A9P0N8T1"/>
<dbReference type="PANTHER" id="PTHR10283">
    <property type="entry name" value="SOLUTE CARRIER FAMILY 13 MEMBER"/>
    <property type="match status" value="1"/>
</dbReference>
<feature type="transmembrane region" description="Helical" evidence="7">
    <location>
        <begin position="345"/>
        <end position="364"/>
    </location>
</feature>
<evidence type="ECO:0000313" key="11">
    <source>
        <dbReference type="Proteomes" id="UP001153321"/>
    </source>
</evidence>
<keyword evidence="3 7" id="KW-0812">Transmembrane</keyword>
<evidence type="ECO:0000313" key="10">
    <source>
        <dbReference type="EMBL" id="CAH1645576.1"/>
    </source>
</evidence>
<feature type="transmembrane region" description="Helical" evidence="7">
    <location>
        <begin position="431"/>
        <end position="450"/>
    </location>
</feature>
<feature type="transmembrane region" description="Helical" evidence="7">
    <location>
        <begin position="385"/>
        <end position="411"/>
    </location>
</feature>
<dbReference type="GO" id="GO:0015141">
    <property type="term" value="F:succinate transmembrane transporter activity"/>
    <property type="evidence" value="ECO:0007669"/>
    <property type="project" value="TreeGrafter"/>
</dbReference>
<dbReference type="InterPro" id="IPR004680">
    <property type="entry name" value="Cit_transptr-like_dom"/>
</dbReference>
<keyword evidence="11" id="KW-1185">Reference proteome</keyword>
<evidence type="ECO:0000259" key="9">
    <source>
        <dbReference type="Pfam" id="PF03600"/>
    </source>
</evidence>
<feature type="transmembrane region" description="Helical" evidence="7">
    <location>
        <begin position="7"/>
        <end position="28"/>
    </location>
</feature>
<comment type="subcellular location">
    <subcellularLocation>
        <location evidence="1">Membrane</location>
        <topology evidence="1">Multi-pass membrane protein</topology>
    </subcellularLocation>
</comment>
<feature type="transmembrane region" description="Helical" evidence="7">
    <location>
        <begin position="150"/>
        <end position="169"/>
    </location>
</feature>
<dbReference type="EMBL" id="LR824537">
    <property type="protein sequence ID" value="CAH1645576.1"/>
    <property type="molecule type" value="Genomic_DNA"/>
</dbReference>